<dbReference type="EMBL" id="CZPZ01000017">
    <property type="protein sequence ID" value="CUS36540.1"/>
    <property type="molecule type" value="Genomic_DNA"/>
</dbReference>
<protein>
    <recommendedName>
        <fullName evidence="1">PilZ domain-containing protein</fullName>
    </recommendedName>
</protein>
<evidence type="ECO:0000259" key="1">
    <source>
        <dbReference type="Pfam" id="PF07238"/>
    </source>
</evidence>
<dbReference type="AlphaFoldDB" id="A0A0S4LG08"/>
<sequence length="125" mass="13964">MAQFPHTRAYKRFSFHAPLIIGGESHVCEGRLLNLSMDGCSILCDGELALGSRVRVNLLLPDQASSLPIELGRVIWVLGHECGVEFIQLPLHARLRLNRTLRGALIQFLNSRRSRELPEHTVSGL</sequence>
<dbReference type="Pfam" id="PF07238">
    <property type="entry name" value="PilZ"/>
    <property type="match status" value="1"/>
</dbReference>
<proteinExistence type="predicted"/>
<organism evidence="2 3">
    <name type="scientific">Candidatus Nitrospira nitrificans</name>
    <dbReference type="NCBI Taxonomy" id="1742973"/>
    <lineage>
        <taxon>Bacteria</taxon>
        <taxon>Pseudomonadati</taxon>
        <taxon>Nitrospirota</taxon>
        <taxon>Nitrospiria</taxon>
        <taxon>Nitrospirales</taxon>
        <taxon>Nitrospiraceae</taxon>
        <taxon>Nitrospira</taxon>
    </lineage>
</organism>
<evidence type="ECO:0000313" key="2">
    <source>
        <dbReference type="EMBL" id="CUS36540.1"/>
    </source>
</evidence>
<dbReference type="InterPro" id="IPR009875">
    <property type="entry name" value="PilZ_domain"/>
</dbReference>
<reference evidence="3" key="1">
    <citation type="submission" date="2015-10" db="EMBL/GenBank/DDBJ databases">
        <authorList>
            <person name="Luecker S."/>
            <person name="Luecker S."/>
        </authorList>
    </citation>
    <scope>NUCLEOTIDE SEQUENCE [LARGE SCALE GENOMIC DNA]</scope>
</reference>
<dbReference type="GO" id="GO:0035438">
    <property type="term" value="F:cyclic-di-GMP binding"/>
    <property type="evidence" value="ECO:0007669"/>
    <property type="project" value="InterPro"/>
</dbReference>
<gene>
    <name evidence="2" type="ORF">COMA2_240021</name>
</gene>
<dbReference type="OrthoDB" id="9789283at2"/>
<keyword evidence="3" id="KW-1185">Reference proteome</keyword>
<dbReference type="Proteomes" id="UP000198736">
    <property type="component" value="Unassembled WGS sequence"/>
</dbReference>
<name>A0A0S4LG08_9BACT</name>
<dbReference type="RefSeq" id="WP_090898141.1">
    <property type="nucleotide sequence ID" value="NZ_CZPZ01000017.1"/>
</dbReference>
<dbReference type="Gene3D" id="2.40.10.220">
    <property type="entry name" value="predicted glycosyltransferase like domains"/>
    <property type="match status" value="1"/>
</dbReference>
<accession>A0A0S4LG08</accession>
<feature type="domain" description="PilZ" evidence="1">
    <location>
        <begin position="7"/>
        <end position="100"/>
    </location>
</feature>
<evidence type="ECO:0000313" key="3">
    <source>
        <dbReference type="Proteomes" id="UP000198736"/>
    </source>
</evidence>
<dbReference type="SUPFAM" id="SSF141371">
    <property type="entry name" value="PilZ domain-like"/>
    <property type="match status" value="1"/>
</dbReference>